<accession>A0A8S5RC62</accession>
<organism evidence="1">
    <name type="scientific">virus sp. ctmTa7</name>
    <dbReference type="NCBI Taxonomy" id="2828255"/>
    <lineage>
        <taxon>Viruses</taxon>
    </lineage>
</organism>
<reference evidence="1" key="1">
    <citation type="journal article" date="2021" name="Proc. Natl. Acad. Sci. U.S.A.">
        <title>A Catalog of Tens of Thousands of Viruses from Human Metagenomes Reveals Hidden Associations with Chronic Diseases.</title>
        <authorList>
            <person name="Tisza M.J."/>
            <person name="Buck C.B."/>
        </authorList>
    </citation>
    <scope>NUCLEOTIDE SEQUENCE</scope>
    <source>
        <strain evidence="1">CtmTa7</strain>
    </source>
</reference>
<sequence length="62" mass="7617">MKRLINYIRSCFCKHDWELIFDTYAYGEHLDGTPYKYPLYRMKTYRCKKCGIEKKYKSCDNS</sequence>
<name>A0A8S5RC62_9VIRU</name>
<protein>
    <submittedName>
        <fullName evidence="1">Rubredoxin loop, ELECTRON TRANSPORT</fullName>
    </submittedName>
</protein>
<dbReference type="EMBL" id="BK059091">
    <property type="protein sequence ID" value="DAE28731.1"/>
    <property type="molecule type" value="Genomic_DNA"/>
</dbReference>
<proteinExistence type="predicted"/>
<evidence type="ECO:0000313" key="1">
    <source>
        <dbReference type="EMBL" id="DAE28731.1"/>
    </source>
</evidence>